<sequence>MNRNNFKSVYSQAHILYGTSIDTTNFEDICLNGWELIGNKQTSLYKYTTSTENKRIKLPCNVEFIEAVFGPFEDAQTSSNIGIYPDVYNQWVEEFIESWKLNKNVFYNKGALLKYRQEGDYLVFDRDYGNVTILYHGIIVDEEGLPYLTDKEVQALAAYCAYIDMYKKSLIQKDGNLFQLATAVKSDWLRLCNAARIPAHLSQNDMNDVLDVKTR</sequence>
<dbReference type="Pfam" id="PF24228">
    <property type="entry name" value="CrAss_Ring_1"/>
    <property type="match status" value="1"/>
</dbReference>
<protein>
    <submittedName>
        <fullName evidence="1">Uncharacterized protein</fullName>
    </submittedName>
</protein>
<dbReference type="EMBL" id="BK015689">
    <property type="protein sequence ID" value="DAE20009.1"/>
    <property type="molecule type" value="Genomic_DNA"/>
</dbReference>
<organism evidence="1">
    <name type="scientific">CrAss-like virus sp. ctYsL76</name>
    <dbReference type="NCBI Taxonomy" id="2826826"/>
    <lineage>
        <taxon>Viruses</taxon>
        <taxon>Duplodnaviria</taxon>
        <taxon>Heunggongvirae</taxon>
        <taxon>Uroviricota</taxon>
        <taxon>Caudoviricetes</taxon>
        <taxon>Crassvirales</taxon>
    </lineage>
</organism>
<dbReference type="InterPro" id="IPR057118">
    <property type="entry name" value="R1-like"/>
</dbReference>
<accession>A0A8S5QMH5</accession>
<reference evidence="1" key="1">
    <citation type="journal article" date="2021" name="Proc. Natl. Acad. Sci. U.S.A.">
        <title>A Catalog of Tens of Thousands of Viruses from Human Metagenomes Reveals Hidden Associations with Chronic Diseases.</title>
        <authorList>
            <person name="Tisza M.J."/>
            <person name="Buck C.B."/>
        </authorList>
    </citation>
    <scope>NUCLEOTIDE SEQUENCE</scope>
    <source>
        <strain evidence="1">CtYsL76</strain>
    </source>
</reference>
<proteinExistence type="predicted"/>
<evidence type="ECO:0000313" key="1">
    <source>
        <dbReference type="EMBL" id="DAE20009.1"/>
    </source>
</evidence>
<name>A0A8S5QMH5_9CAUD</name>